<organism evidence="2 3">
    <name type="scientific">Phytophthora megakarya</name>
    <dbReference type="NCBI Taxonomy" id="4795"/>
    <lineage>
        <taxon>Eukaryota</taxon>
        <taxon>Sar</taxon>
        <taxon>Stramenopiles</taxon>
        <taxon>Oomycota</taxon>
        <taxon>Peronosporomycetes</taxon>
        <taxon>Peronosporales</taxon>
        <taxon>Peronosporaceae</taxon>
        <taxon>Phytophthora</taxon>
    </lineage>
</organism>
<sequence>MFISSQQLRALYVGALAALRNIYTAVTSQQLIVKYVMADAEAAQLNAVSQGFGSVSNLTYLMCFYHVLVQVHERLKGFPSSLSERVVADIYDLHVASSNKVYDELVVSILAKWSHDTQLLTFQNYFTSVWMNLLSHTKWYSTTKNPVEQFNHLTKRDYILRTKHKIGAFIGLLAEGCGNELARIRSFQEAHQAIQQLSCWYPQTRTKIVCRPARCQQVFLHEFGRSREVAPRHGSDGSLLFVNGSRGSTRWWRSWGCKQAIVWMQVPHQVWDLYPRSLYSTSQVLHWFGREADSCQPFGSKKRRQPAKTRTCVPAGRPRHNGHALSLD</sequence>
<dbReference type="Proteomes" id="UP000198211">
    <property type="component" value="Unassembled WGS sequence"/>
</dbReference>
<keyword evidence="3" id="KW-1185">Reference proteome</keyword>
<protein>
    <recommendedName>
        <fullName evidence="4">MULE transposase domain-containing protein</fullName>
    </recommendedName>
</protein>
<evidence type="ECO:0000313" key="2">
    <source>
        <dbReference type="EMBL" id="OWZ02791.1"/>
    </source>
</evidence>
<proteinExistence type="predicted"/>
<dbReference type="EMBL" id="NBNE01005935">
    <property type="protein sequence ID" value="OWZ02791.1"/>
    <property type="molecule type" value="Genomic_DNA"/>
</dbReference>
<evidence type="ECO:0008006" key="4">
    <source>
        <dbReference type="Google" id="ProtNLM"/>
    </source>
</evidence>
<feature type="region of interest" description="Disordered" evidence="1">
    <location>
        <begin position="297"/>
        <end position="328"/>
    </location>
</feature>
<name>A0A225VBA0_9STRA</name>
<gene>
    <name evidence="2" type="ORF">PHMEG_00025583</name>
</gene>
<accession>A0A225VBA0</accession>
<evidence type="ECO:0000313" key="3">
    <source>
        <dbReference type="Proteomes" id="UP000198211"/>
    </source>
</evidence>
<dbReference type="AlphaFoldDB" id="A0A225VBA0"/>
<reference evidence="3" key="1">
    <citation type="submission" date="2017-03" db="EMBL/GenBank/DDBJ databases">
        <title>Phytopthora megakarya and P. palmivora, two closely related causual agents of cacao black pod achieved similar genome size and gene model numbers by different mechanisms.</title>
        <authorList>
            <person name="Ali S."/>
            <person name="Shao J."/>
            <person name="Larry D.J."/>
            <person name="Kronmiller B."/>
            <person name="Shen D."/>
            <person name="Strem M.D."/>
            <person name="Melnick R.L."/>
            <person name="Guiltinan M.J."/>
            <person name="Tyler B.M."/>
            <person name="Meinhardt L.W."/>
            <person name="Bailey B.A."/>
        </authorList>
    </citation>
    <scope>NUCLEOTIDE SEQUENCE [LARGE SCALE GENOMIC DNA]</scope>
    <source>
        <strain evidence="3">zdho120</strain>
    </source>
</reference>
<dbReference type="OrthoDB" id="123699at2759"/>
<comment type="caution">
    <text evidence="2">The sequence shown here is derived from an EMBL/GenBank/DDBJ whole genome shotgun (WGS) entry which is preliminary data.</text>
</comment>
<evidence type="ECO:0000256" key="1">
    <source>
        <dbReference type="SAM" id="MobiDB-lite"/>
    </source>
</evidence>